<evidence type="ECO:0000313" key="12">
    <source>
        <dbReference type="Proteomes" id="UP001359886"/>
    </source>
</evidence>
<evidence type="ECO:0000256" key="1">
    <source>
        <dbReference type="ARBA" id="ARBA00004141"/>
    </source>
</evidence>
<dbReference type="Gene3D" id="1.20.1530.20">
    <property type="match status" value="1"/>
</dbReference>
<dbReference type="Proteomes" id="UP001359886">
    <property type="component" value="Unassembled WGS sequence"/>
</dbReference>
<dbReference type="PANTHER" id="PTHR42751:SF3">
    <property type="entry name" value="SODIUM_GLUTAMATE SYMPORTER"/>
    <property type="match status" value="1"/>
</dbReference>
<keyword evidence="5 9" id="KW-0812">Transmembrane</keyword>
<comment type="similarity">
    <text evidence="2">Belongs to the monovalent cation:proton antiporter 2 (CPA2) transporter (TC 2.A.37) family.</text>
</comment>
<keyword evidence="4" id="KW-0050">Antiport</keyword>
<keyword evidence="8 9" id="KW-0472">Membrane</keyword>
<evidence type="ECO:0000256" key="7">
    <source>
        <dbReference type="ARBA" id="ARBA00023065"/>
    </source>
</evidence>
<evidence type="ECO:0000259" key="10">
    <source>
        <dbReference type="Pfam" id="PF00999"/>
    </source>
</evidence>
<feature type="transmembrane region" description="Helical" evidence="9">
    <location>
        <begin position="359"/>
        <end position="382"/>
    </location>
</feature>
<dbReference type="GO" id="GO:0015297">
    <property type="term" value="F:antiporter activity"/>
    <property type="evidence" value="ECO:0007669"/>
    <property type="project" value="UniProtKB-KW"/>
</dbReference>
<organism evidence="11 12">
    <name type="scientific">Elongatibacter sediminis</name>
    <dbReference type="NCBI Taxonomy" id="3119006"/>
    <lineage>
        <taxon>Bacteria</taxon>
        <taxon>Pseudomonadati</taxon>
        <taxon>Pseudomonadota</taxon>
        <taxon>Gammaproteobacteria</taxon>
        <taxon>Chromatiales</taxon>
        <taxon>Wenzhouxiangellaceae</taxon>
        <taxon>Elongatibacter</taxon>
    </lineage>
</organism>
<accession>A0AAW9RGU7</accession>
<keyword evidence="7" id="KW-0406">Ion transport</keyword>
<evidence type="ECO:0000313" key="11">
    <source>
        <dbReference type="EMBL" id="MEJ8568078.1"/>
    </source>
</evidence>
<dbReference type="RefSeq" id="WP_354695400.1">
    <property type="nucleotide sequence ID" value="NZ_JAZHOG010000006.1"/>
</dbReference>
<protein>
    <submittedName>
        <fullName evidence="11">Cation:proton antiporter</fullName>
    </submittedName>
</protein>
<dbReference type="Pfam" id="PF00999">
    <property type="entry name" value="Na_H_Exchanger"/>
    <property type="match status" value="1"/>
</dbReference>
<comment type="caution">
    <text evidence="11">The sequence shown here is derived from an EMBL/GenBank/DDBJ whole genome shotgun (WGS) entry which is preliminary data.</text>
</comment>
<feature type="transmembrane region" description="Helical" evidence="9">
    <location>
        <begin position="244"/>
        <end position="265"/>
    </location>
</feature>
<feature type="transmembrane region" description="Helical" evidence="9">
    <location>
        <begin position="88"/>
        <end position="106"/>
    </location>
</feature>
<evidence type="ECO:0000256" key="9">
    <source>
        <dbReference type="SAM" id="Phobius"/>
    </source>
</evidence>
<feature type="transmembrane region" description="Helical" evidence="9">
    <location>
        <begin position="33"/>
        <end position="51"/>
    </location>
</feature>
<dbReference type="PANTHER" id="PTHR42751">
    <property type="entry name" value="SODIUM/HYDROGEN EXCHANGER FAMILY/TRKA DOMAIN PROTEIN"/>
    <property type="match status" value="1"/>
</dbReference>
<keyword evidence="3" id="KW-0813">Transport</keyword>
<dbReference type="GO" id="GO:1902600">
    <property type="term" value="P:proton transmembrane transport"/>
    <property type="evidence" value="ECO:0007669"/>
    <property type="project" value="InterPro"/>
</dbReference>
<feature type="transmembrane region" description="Helical" evidence="9">
    <location>
        <begin position="149"/>
        <end position="168"/>
    </location>
</feature>
<name>A0AAW9RGU7_9GAMM</name>
<feature type="transmembrane region" description="Helical" evidence="9">
    <location>
        <begin position="180"/>
        <end position="200"/>
    </location>
</feature>
<dbReference type="GO" id="GO:0016020">
    <property type="term" value="C:membrane"/>
    <property type="evidence" value="ECO:0007669"/>
    <property type="project" value="UniProtKB-SubCell"/>
</dbReference>
<evidence type="ECO:0000256" key="6">
    <source>
        <dbReference type="ARBA" id="ARBA00022989"/>
    </source>
</evidence>
<proteinExistence type="inferred from homology"/>
<keyword evidence="12" id="KW-1185">Reference proteome</keyword>
<evidence type="ECO:0000256" key="5">
    <source>
        <dbReference type="ARBA" id="ARBA00022692"/>
    </source>
</evidence>
<feature type="transmembrane region" description="Helical" evidence="9">
    <location>
        <begin position="6"/>
        <end position="26"/>
    </location>
</feature>
<feature type="transmembrane region" description="Helical" evidence="9">
    <location>
        <begin position="57"/>
        <end position="76"/>
    </location>
</feature>
<sequence>MAEQHSIVVSLFLIFTGAAVVTTLALYARQALIIGYIFVGVAFGPWALGWVGDTELIADIAEIGIIFLLFLLGLDLSPQKMVQMLRQTTIVTLLTSTAFCLAGWALARAFGFPNHESLLVGVAAMFSSTIIGLKLLPTTVLHHRHTGEVIISVLLLQDLIAILVLLALQGLGGEEVVDTVLLDIGLLILALPALIGIAWLLERYVLMTLFRRFDRVQEYVFLLTIAWCLGIAQLGKFIGLSYEIGAFIGGIVVAANPVAQFITISLKPLRDFFLVLFFFALGASLDLVVAREVLLPASLLAALMLALKPTVFRFAIASVSESPRLAWETGWRLGQLSEFALLITFLALQSPFIGKPVVIMIQLATIITFIGSSTIVVLNFPTPVAANDRLRRD</sequence>
<keyword evidence="6 9" id="KW-1133">Transmembrane helix</keyword>
<dbReference type="InterPro" id="IPR038770">
    <property type="entry name" value="Na+/solute_symporter_sf"/>
</dbReference>
<dbReference type="InterPro" id="IPR006153">
    <property type="entry name" value="Cation/H_exchanger_TM"/>
</dbReference>
<feature type="transmembrane region" description="Helical" evidence="9">
    <location>
        <begin position="118"/>
        <end position="137"/>
    </location>
</feature>
<evidence type="ECO:0000256" key="8">
    <source>
        <dbReference type="ARBA" id="ARBA00023136"/>
    </source>
</evidence>
<evidence type="ECO:0000256" key="2">
    <source>
        <dbReference type="ARBA" id="ARBA00005551"/>
    </source>
</evidence>
<feature type="domain" description="Cation/H+ exchanger transmembrane" evidence="10">
    <location>
        <begin position="18"/>
        <end position="377"/>
    </location>
</feature>
<evidence type="ECO:0000256" key="3">
    <source>
        <dbReference type="ARBA" id="ARBA00022448"/>
    </source>
</evidence>
<gene>
    <name evidence="11" type="ORF">V3330_10610</name>
</gene>
<comment type="subcellular location">
    <subcellularLocation>
        <location evidence="1">Membrane</location>
        <topology evidence="1">Multi-pass membrane protein</topology>
    </subcellularLocation>
</comment>
<dbReference type="AlphaFoldDB" id="A0AAW9RGU7"/>
<dbReference type="EMBL" id="JAZHOG010000006">
    <property type="protein sequence ID" value="MEJ8568078.1"/>
    <property type="molecule type" value="Genomic_DNA"/>
</dbReference>
<reference evidence="11 12" key="1">
    <citation type="submission" date="2024-02" db="EMBL/GenBank/DDBJ databases">
        <title>A novel Wenzhouxiangellaceae bacterium, isolated from coastal sediments.</title>
        <authorList>
            <person name="Du Z.-J."/>
            <person name="Ye Y.-Q."/>
            <person name="Zhang X.-Y."/>
        </authorList>
    </citation>
    <scope>NUCLEOTIDE SEQUENCE [LARGE SCALE GENOMIC DNA]</scope>
    <source>
        <strain evidence="11 12">CH-27</strain>
    </source>
</reference>
<feature type="transmembrane region" description="Helical" evidence="9">
    <location>
        <begin position="220"/>
        <end position="238"/>
    </location>
</feature>
<evidence type="ECO:0000256" key="4">
    <source>
        <dbReference type="ARBA" id="ARBA00022449"/>
    </source>
</evidence>
<feature type="transmembrane region" description="Helical" evidence="9">
    <location>
        <begin position="272"/>
        <end position="290"/>
    </location>
</feature>